<accession>A0ABT4UM92</accession>
<evidence type="ECO:0008006" key="3">
    <source>
        <dbReference type="Google" id="ProtNLM"/>
    </source>
</evidence>
<dbReference type="Proteomes" id="UP001210231">
    <property type="component" value="Unassembled WGS sequence"/>
</dbReference>
<keyword evidence="2" id="KW-1185">Reference proteome</keyword>
<dbReference type="SUPFAM" id="SSF55486">
    <property type="entry name" value="Metalloproteases ('zincins'), catalytic domain"/>
    <property type="match status" value="1"/>
</dbReference>
<evidence type="ECO:0000313" key="2">
    <source>
        <dbReference type="Proteomes" id="UP001210231"/>
    </source>
</evidence>
<dbReference type="RefSeq" id="WP_407032213.1">
    <property type="nucleotide sequence ID" value="NZ_JAQGEF010000018.1"/>
</dbReference>
<sequence>MKYILFISFYLPFILLANNKLQYNIYYNTPLAKEGLKVELTFTHDKPQDSTELYLVNRSWGEQNLLNSIVLNKEDNGGFHCYKKADKFKLVFYHPKSKKVKLTYRIVQDYNDNSYDIFNRPRIRNEYFQVLGHSFFAVPFHFAGGYDNPLLNITIHWIGFPKDFKIHNSFGTEQSTQHLKIHLWDELYHSLFAGGDYRIYHFKVQNYPVYFAIRGKWLNGFTDSLLLHNLQTSVQAQRDFWKDYKARYYTIFMAPTVTNTDSSFRGHSNTGSGLANGYMIQATNNPFNDINSYKYMLYHEMMHSWTGGKIQNKYEELNYWFSEGFTDYYTYKNRLRSGDVIFKDWLESFNQEVIKPHFKNPYKNISNYVLKDSFWLSRNIEKVPYRRGALFAFWLDNQIILKSNYTKSLDDLMRDILKECTVKKLKFTDDLFLTAVEKYLEKGVAYFFQKHVLAGIDIDFKNEQWIEGFEFNIQDSIPLLKASKQPNYIF</sequence>
<evidence type="ECO:0000313" key="1">
    <source>
        <dbReference type="EMBL" id="MDA3615885.1"/>
    </source>
</evidence>
<dbReference type="Gene3D" id="1.10.390.10">
    <property type="entry name" value="Neutral Protease Domain 2"/>
    <property type="match status" value="1"/>
</dbReference>
<organism evidence="1 2">
    <name type="scientific">Polluticaenibacter yanchengensis</name>
    <dbReference type="NCBI Taxonomy" id="3014562"/>
    <lineage>
        <taxon>Bacteria</taxon>
        <taxon>Pseudomonadati</taxon>
        <taxon>Bacteroidota</taxon>
        <taxon>Chitinophagia</taxon>
        <taxon>Chitinophagales</taxon>
        <taxon>Chitinophagaceae</taxon>
        <taxon>Polluticaenibacter</taxon>
    </lineage>
</organism>
<protein>
    <recommendedName>
        <fullName evidence="3">Peptidase M1 membrane alanine aminopeptidase domain-containing protein</fullName>
    </recommendedName>
</protein>
<proteinExistence type="predicted"/>
<name>A0ABT4UM92_9BACT</name>
<reference evidence="1 2" key="1">
    <citation type="submission" date="2022-12" db="EMBL/GenBank/DDBJ databases">
        <title>Chitinophagaceae gen. sp. nov., a new member of the family Chitinophagaceae, isolated from soil in a chemical factory.</title>
        <authorList>
            <person name="Ke Z."/>
        </authorList>
    </citation>
    <scope>NUCLEOTIDE SEQUENCE [LARGE SCALE GENOMIC DNA]</scope>
    <source>
        <strain evidence="1 2">LY-5</strain>
    </source>
</reference>
<dbReference type="InterPro" id="IPR027268">
    <property type="entry name" value="Peptidase_M4/M1_CTD_sf"/>
</dbReference>
<gene>
    <name evidence="1" type="ORF">O3P16_13780</name>
</gene>
<comment type="caution">
    <text evidence="1">The sequence shown here is derived from an EMBL/GenBank/DDBJ whole genome shotgun (WGS) entry which is preliminary data.</text>
</comment>
<dbReference type="EMBL" id="JAQGEF010000018">
    <property type="protein sequence ID" value="MDA3615885.1"/>
    <property type="molecule type" value="Genomic_DNA"/>
</dbReference>